<dbReference type="CDD" id="cd02860">
    <property type="entry name" value="E_set_Pullulanase"/>
    <property type="match status" value="1"/>
</dbReference>
<dbReference type="InterPro" id="IPR014756">
    <property type="entry name" value="Ig_E-set"/>
</dbReference>
<dbReference type="Gene3D" id="3.20.20.80">
    <property type="entry name" value="Glycosidases"/>
    <property type="match status" value="1"/>
</dbReference>
<dbReference type="SUPFAM" id="SSF51445">
    <property type="entry name" value="(Trans)glycosidases"/>
    <property type="match status" value="1"/>
</dbReference>
<dbReference type="EC" id="3.2.1.41" evidence="3"/>
<dbReference type="Gene3D" id="2.60.40.1180">
    <property type="entry name" value="Golgi alpha-mannosidase II"/>
    <property type="match status" value="1"/>
</dbReference>
<comment type="caution">
    <text evidence="3">The sequence shown here is derived from an EMBL/GenBank/DDBJ whole genome shotgun (WGS) entry which is preliminary data.</text>
</comment>
<dbReference type="Pfam" id="PF21653">
    <property type="entry name" value="pulA_all-beta"/>
    <property type="match status" value="1"/>
</dbReference>
<keyword evidence="4" id="KW-1185">Reference proteome</keyword>
<keyword evidence="3" id="KW-0378">Hydrolase</keyword>
<dbReference type="InterPro" id="IPR006047">
    <property type="entry name" value="GH13_cat_dom"/>
</dbReference>
<dbReference type="Pfam" id="PF00128">
    <property type="entry name" value="Alpha-amylase"/>
    <property type="match status" value="1"/>
</dbReference>
<name>A0ABT8F6H2_9BACT</name>
<dbReference type="SMART" id="SM00642">
    <property type="entry name" value="Aamy"/>
    <property type="match status" value="1"/>
</dbReference>
<reference evidence="3" key="1">
    <citation type="submission" date="2023-06" db="EMBL/GenBank/DDBJ databases">
        <title>Cytophagales bacterium Strain LB-30, isolated from soil.</title>
        <authorList>
            <person name="Liu B."/>
        </authorList>
    </citation>
    <scope>NUCLEOTIDE SEQUENCE</scope>
    <source>
        <strain evidence="3">LB-30</strain>
    </source>
</reference>
<dbReference type="EMBL" id="JAUHJS010000005">
    <property type="protein sequence ID" value="MDN4166045.1"/>
    <property type="molecule type" value="Genomic_DNA"/>
</dbReference>
<evidence type="ECO:0000313" key="4">
    <source>
        <dbReference type="Proteomes" id="UP001168552"/>
    </source>
</evidence>
<comment type="similarity">
    <text evidence="1">Belongs to the glycosyl hydrolase 13 family.</text>
</comment>
<dbReference type="NCBIfam" id="TIGR02104">
    <property type="entry name" value="pulA_typeI"/>
    <property type="match status" value="1"/>
</dbReference>
<dbReference type="InterPro" id="IPR011840">
    <property type="entry name" value="PulA_typeI"/>
</dbReference>
<sequence length="661" mass="73825">MKSSFAVALAVLSLVACQPEKASYSSITEYPSYENENLWPRYSPEGSTFKLYSPLAEAAQIHFYQAGSGGEAIRTEAMMEKQAGLWLYESQDDLKGLFYTYQVQVNGIWQGETPGIYATAVGVNGERAAVIDLAETNPQNWKQDQTIQLNSPNEAIIYELHVRDLSTHPSAGISAVGKYLGLVEAGTKSPDGLATGIDHMKELGITHVHLLPAFDHYSIREEKLDSPQFNWGYDPQNYNVPEGSYSSNPHDPLARIREFKQMVQAFHQAGIGVILDVVYNHTGRTDDSNFNKELPAYYYRQNADGTWSDASACGNETASERPMMRKFMKESLIYWAQEYHLDGFRFDLMGIHDIETMNEIADTLKKINPSILLYGEGWTAGGSPLPDEQKALKRNTWQMPKISAFSDDLRDGLKGSVFDDASTGFVSGAADTEESIKFGVVGAIPHPQISYKKVNYSDTSWAAQPWQAIGYVSCHDNHTLYDKLLVSRPDASAELRQQMHLLANAIVLTSQSIPFLHAGVEMMRTKGGEHNSYNKPDAINQINWNWKQEHAEVFAYYQALIALRKLHPAFAMPSTDMVQKHLRFFDNAAGLMGYQISDNANGDAWKDIVVYYNGNTTAQKVALEGEWTLAVEGNEIKESGIRKVKNSVEVPALSMLIAYRK</sequence>
<dbReference type="InterPro" id="IPR013780">
    <property type="entry name" value="Glyco_hydro_b"/>
</dbReference>
<dbReference type="InterPro" id="IPR049117">
    <property type="entry name" value="pulA_all-beta"/>
</dbReference>
<dbReference type="PROSITE" id="PS51257">
    <property type="entry name" value="PROKAR_LIPOPROTEIN"/>
    <property type="match status" value="1"/>
</dbReference>
<dbReference type="PANTHER" id="PTHR43002">
    <property type="entry name" value="GLYCOGEN DEBRANCHING ENZYME"/>
    <property type="match status" value="1"/>
</dbReference>
<gene>
    <name evidence="3" type="primary">pulA</name>
    <name evidence="3" type="ORF">QWY31_11065</name>
</gene>
<dbReference type="CDD" id="cd11341">
    <property type="entry name" value="AmyAc_Pullulanase_LD-like"/>
    <property type="match status" value="1"/>
</dbReference>
<evidence type="ECO:0000259" key="2">
    <source>
        <dbReference type="SMART" id="SM00642"/>
    </source>
</evidence>
<dbReference type="Proteomes" id="UP001168552">
    <property type="component" value="Unassembled WGS sequence"/>
</dbReference>
<accession>A0ABT8F6H2</accession>
<dbReference type="InterPro" id="IPR017853">
    <property type="entry name" value="GH"/>
</dbReference>
<organism evidence="3 4">
    <name type="scientific">Shiella aurantiaca</name>
    <dbReference type="NCBI Taxonomy" id="3058365"/>
    <lineage>
        <taxon>Bacteria</taxon>
        <taxon>Pseudomonadati</taxon>
        <taxon>Bacteroidota</taxon>
        <taxon>Cytophagia</taxon>
        <taxon>Cytophagales</taxon>
        <taxon>Shiellaceae</taxon>
        <taxon>Shiella</taxon>
    </lineage>
</organism>
<dbReference type="SUPFAM" id="SSF81296">
    <property type="entry name" value="E set domains"/>
    <property type="match status" value="1"/>
</dbReference>
<dbReference type="RefSeq" id="WP_320004579.1">
    <property type="nucleotide sequence ID" value="NZ_JAUHJS010000005.1"/>
</dbReference>
<dbReference type="Gene3D" id="2.60.40.10">
    <property type="entry name" value="Immunoglobulins"/>
    <property type="match status" value="1"/>
</dbReference>
<proteinExistence type="inferred from homology"/>
<dbReference type="InterPro" id="IPR013783">
    <property type="entry name" value="Ig-like_fold"/>
</dbReference>
<evidence type="ECO:0000256" key="1">
    <source>
        <dbReference type="ARBA" id="ARBA00008061"/>
    </source>
</evidence>
<keyword evidence="3" id="KW-0326">Glycosidase</keyword>
<dbReference type="GO" id="GO:0051060">
    <property type="term" value="F:pullulanase activity"/>
    <property type="evidence" value="ECO:0007669"/>
    <property type="project" value="UniProtKB-EC"/>
</dbReference>
<evidence type="ECO:0000313" key="3">
    <source>
        <dbReference type="EMBL" id="MDN4166045.1"/>
    </source>
</evidence>
<feature type="domain" description="Glycosyl hydrolase family 13 catalytic" evidence="2">
    <location>
        <begin position="180"/>
        <end position="564"/>
    </location>
</feature>
<protein>
    <submittedName>
        <fullName evidence="3">Type I pullulanase</fullName>
        <ecNumber evidence="3">3.2.1.41</ecNumber>
    </submittedName>
</protein>